<dbReference type="PANTHER" id="PTHR32019:SF2">
    <property type="entry name" value="R3H DOMAIN-CONTAINING PROTEIN 4"/>
    <property type="match status" value="1"/>
</dbReference>
<sequence length="327" mass="36693">MAIFPKAPAWTQDGAPTSSPPQPINIEAWTEQATQSLNAVSLSSPSGIRGTSVNLAIDLDEYALAKKDGEAASAYRPRRGPINRDSLKRREALLKGKEGSRRRTRWENDRLLNNPWAQPPLPSDWEVHPTYPKHSVPYYLAPLWDQGMATRAGAEKKKRDAARQRAQASDESAGKIPRELREKLKKAKAAKGLLRDLEEQVRIFVKNWEDQTKKEEKPELDSEDEEIVFVGRNGQMHDMPSSPKSKNSIDKEDVERDRLVFDSLANDQGASFGRWLVHSIASYYGLRTWSITVGNPARREAYVGIPPVNASGRPVTPVLPRPLWGMV</sequence>
<evidence type="ECO:0000259" key="2">
    <source>
        <dbReference type="Pfam" id="PF13902"/>
    </source>
</evidence>
<organism evidence="3 4">
    <name type="scientific">Stereocaulon virgatum</name>
    <dbReference type="NCBI Taxonomy" id="373712"/>
    <lineage>
        <taxon>Eukaryota</taxon>
        <taxon>Fungi</taxon>
        <taxon>Dikarya</taxon>
        <taxon>Ascomycota</taxon>
        <taxon>Pezizomycotina</taxon>
        <taxon>Lecanoromycetes</taxon>
        <taxon>OSLEUM clade</taxon>
        <taxon>Lecanoromycetidae</taxon>
        <taxon>Lecanorales</taxon>
        <taxon>Lecanorineae</taxon>
        <taxon>Stereocaulaceae</taxon>
        <taxon>Stereocaulon</taxon>
    </lineage>
</organism>
<dbReference type="EMBL" id="JBEFKJ010000003">
    <property type="protein sequence ID" value="KAL2047060.1"/>
    <property type="molecule type" value="Genomic_DNA"/>
</dbReference>
<feature type="region of interest" description="Disordered" evidence="1">
    <location>
        <begin position="232"/>
        <end position="251"/>
    </location>
</feature>
<keyword evidence="4" id="KW-1185">Reference proteome</keyword>
<comment type="caution">
    <text evidence="3">The sequence shown here is derived from an EMBL/GenBank/DDBJ whole genome shotgun (WGS) entry which is preliminary data.</text>
</comment>
<dbReference type="CDD" id="cd02325">
    <property type="entry name" value="R3H"/>
    <property type="match status" value="1"/>
</dbReference>
<dbReference type="SUPFAM" id="SSF82708">
    <property type="entry name" value="R3H domain"/>
    <property type="match status" value="1"/>
</dbReference>
<gene>
    <name evidence="3" type="ORF">N7G274_001079</name>
</gene>
<dbReference type="InterPro" id="IPR039629">
    <property type="entry name" value="R3HDM4"/>
</dbReference>
<dbReference type="Pfam" id="PF13902">
    <property type="entry name" value="R3H-assoc"/>
    <property type="match status" value="1"/>
</dbReference>
<evidence type="ECO:0000313" key="3">
    <source>
        <dbReference type="EMBL" id="KAL2047060.1"/>
    </source>
</evidence>
<proteinExistence type="predicted"/>
<feature type="region of interest" description="Disordered" evidence="1">
    <location>
        <begin position="1"/>
        <end position="20"/>
    </location>
</feature>
<dbReference type="InterPro" id="IPR025952">
    <property type="entry name" value="R3H-assoc_dom"/>
</dbReference>
<dbReference type="Proteomes" id="UP001590950">
    <property type="component" value="Unassembled WGS sequence"/>
</dbReference>
<protein>
    <recommendedName>
        <fullName evidence="2">R3H-associated N-terminal domain-containing protein</fullName>
    </recommendedName>
</protein>
<feature type="region of interest" description="Disordered" evidence="1">
    <location>
        <begin position="151"/>
        <end position="176"/>
    </location>
</feature>
<feature type="compositionally biased region" description="Basic and acidic residues" evidence="1">
    <location>
        <begin position="153"/>
        <end position="163"/>
    </location>
</feature>
<dbReference type="PANTHER" id="PTHR32019">
    <property type="entry name" value="R3H DOMAIN-CONTAINING PROTEIN 4"/>
    <property type="match status" value="1"/>
</dbReference>
<evidence type="ECO:0000256" key="1">
    <source>
        <dbReference type="SAM" id="MobiDB-lite"/>
    </source>
</evidence>
<feature type="domain" description="R3H-associated N-terminal" evidence="2">
    <location>
        <begin position="81"/>
        <end position="186"/>
    </location>
</feature>
<evidence type="ECO:0000313" key="4">
    <source>
        <dbReference type="Proteomes" id="UP001590950"/>
    </source>
</evidence>
<reference evidence="3 4" key="1">
    <citation type="submission" date="2024-09" db="EMBL/GenBank/DDBJ databases">
        <title>Rethinking Asexuality: The Enigmatic Case of Functional Sexual Genes in Lepraria (Stereocaulaceae).</title>
        <authorList>
            <person name="Doellman M."/>
            <person name="Sun Y."/>
            <person name="Barcenas-Pena A."/>
            <person name="Lumbsch H.T."/>
            <person name="Grewe F."/>
        </authorList>
    </citation>
    <scope>NUCLEOTIDE SEQUENCE [LARGE SCALE GENOMIC DNA]</scope>
    <source>
        <strain evidence="3 4">Mercado 3170</strain>
    </source>
</reference>
<dbReference type="InterPro" id="IPR036867">
    <property type="entry name" value="R3H_dom_sf"/>
</dbReference>
<name>A0ABR4AMT9_9LECA</name>
<accession>A0ABR4AMT9</accession>